<dbReference type="OrthoDB" id="421993at2759"/>
<evidence type="ECO:0000259" key="1">
    <source>
        <dbReference type="Pfam" id="PF01425"/>
    </source>
</evidence>
<dbReference type="Proteomes" id="UP000031668">
    <property type="component" value="Unassembled WGS sequence"/>
</dbReference>
<dbReference type="InterPro" id="IPR036928">
    <property type="entry name" value="AS_sf"/>
</dbReference>
<dbReference type="InterPro" id="IPR000120">
    <property type="entry name" value="Amidase"/>
</dbReference>
<reference evidence="2 3" key="1">
    <citation type="journal article" date="2014" name="Genome Biol. Evol.">
        <title>The genome of the myxosporean Thelohanellus kitauei shows adaptations to nutrient acquisition within its fish host.</title>
        <authorList>
            <person name="Yang Y."/>
            <person name="Xiong J."/>
            <person name="Zhou Z."/>
            <person name="Huo F."/>
            <person name="Miao W."/>
            <person name="Ran C."/>
            <person name="Liu Y."/>
            <person name="Zhang J."/>
            <person name="Feng J."/>
            <person name="Wang M."/>
            <person name="Wang M."/>
            <person name="Wang L."/>
            <person name="Yao B."/>
        </authorList>
    </citation>
    <scope>NUCLEOTIDE SEQUENCE [LARGE SCALE GENOMIC DNA]</scope>
    <source>
        <strain evidence="2">Wuqing</strain>
    </source>
</reference>
<keyword evidence="2" id="KW-0378">Hydrolase</keyword>
<proteinExistence type="predicted"/>
<evidence type="ECO:0000313" key="2">
    <source>
        <dbReference type="EMBL" id="KII65696.1"/>
    </source>
</evidence>
<dbReference type="EMBL" id="JWZT01003741">
    <property type="protein sequence ID" value="KII65696.1"/>
    <property type="molecule type" value="Genomic_DNA"/>
</dbReference>
<dbReference type="PANTHER" id="PTHR11895">
    <property type="entry name" value="TRANSAMIDASE"/>
    <property type="match status" value="1"/>
</dbReference>
<dbReference type="Pfam" id="PF01425">
    <property type="entry name" value="Amidase"/>
    <property type="match status" value="1"/>
</dbReference>
<name>A0A0C2MF05_THEKT</name>
<feature type="domain" description="Amidase" evidence="1">
    <location>
        <begin position="27"/>
        <end position="145"/>
    </location>
</feature>
<accession>A0A0C2MF05</accession>
<protein>
    <submittedName>
        <fullName evidence="2">Fatty acid amide hydrolase</fullName>
    </submittedName>
</protein>
<evidence type="ECO:0000313" key="3">
    <source>
        <dbReference type="Proteomes" id="UP000031668"/>
    </source>
</evidence>
<sequence length="172" mass="19605">MAASLGLLSLLPKSIKSFEKRSKTVEYTDVNLKVMESLGSSVTEDELLIIKKQRTRTMKIMEKIFKEVDVFLLLTTSRFPEKIESYHQGRGYINSWVFTHHIHYSALSSLSGIPSLAISIGHDKQTNLPIALQLMSKWWTEDLLLSVGYQIEKLFPQTSTPIHHVNVLETSE</sequence>
<dbReference type="GO" id="GO:0016787">
    <property type="term" value="F:hydrolase activity"/>
    <property type="evidence" value="ECO:0007669"/>
    <property type="project" value="UniProtKB-KW"/>
</dbReference>
<dbReference type="SUPFAM" id="SSF75304">
    <property type="entry name" value="Amidase signature (AS) enzymes"/>
    <property type="match status" value="1"/>
</dbReference>
<keyword evidence="3" id="KW-1185">Reference proteome</keyword>
<dbReference type="InterPro" id="IPR023631">
    <property type="entry name" value="Amidase_dom"/>
</dbReference>
<dbReference type="AlphaFoldDB" id="A0A0C2MF05"/>
<organism evidence="2 3">
    <name type="scientific">Thelohanellus kitauei</name>
    <name type="common">Myxosporean</name>
    <dbReference type="NCBI Taxonomy" id="669202"/>
    <lineage>
        <taxon>Eukaryota</taxon>
        <taxon>Metazoa</taxon>
        <taxon>Cnidaria</taxon>
        <taxon>Myxozoa</taxon>
        <taxon>Myxosporea</taxon>
        <taxon>Bivalvulida</taxon>
        <taxon>Platysporina</taxon>
        <taxon>Myxobolidae</taxon>
        <taxon>Thelohanellus</taxon>
    </lineage>
</organism>
<gene>
    <name evidence="2" type="ORF">RF11_16108</name>
</gene>
<dbReference type="Gene3D" id="3.90.1300.10">
    <property type="entry name" value="Amidase signature (AS) domain"/>
    <property type="match status" value="1"/>
</dbReference>
<dbReference type="PANTHER" id="PTHR11895:SF67">
    <property type="entry name" value="AMIDASE DOMAIN-CONTAINING PROTEIN"/>
    <property type="match status" value="1"/>
</dbReference>
<comment type="caution">
    <text evidence="2">The sequence shown here is derived from an EMBL/GenBank/DDBJ whole genome shotgun (WGS) entry which is preliminary data.</text>
</comment>